<evidence type="ECO:0000259" key="3">
    <source>
        <dbReference type="Pfam" id="PF07879"/>
    </source>
</evidence>
<dbReference type="OrthoDB" id="9795345at2"/>
<organism evidence="4 5">
    <name type="scientific">Kiloniella litopenaei</name>
    <dbReference type="NCBI Taxonomy" id="1549748"/>
    <lineage>
        <taxon>Bacteria</taxon>
        <taxon>Pseudomonadati</taxon>
        <taxon>Pseudomonadota</taxon>
        <taxon>Alphaproteobacteria</taxon>
        <taxon>Rhodospirillales</taxon>
        <taxon>Kiloniellaceae</taxon>
        <taxon>Kiloniella</taxon>
    </lineage>
</organism>
<keyword evidence="5" id="KW-1185">Reference proteome</keyword>
<gene>
    <name evidence="4" type="ORF">WH95_05355</name>
</gene>
<dbReference type="STRING" id="1549748.WH95_05355"/>
<dbReference type="RefSeq" id="WP_046503990.1">
    <property type="nucleotide sequence ID" value="NZ_CBDDLU010000013.1"/>
</dbReference>
<dbReference type="GO" id="GO:0006355">
    <property type="term" value="P:regulation of DNA-templated transcription"/>
    <property type="evidence" value="ECO:0007669"/>
    <property type="project" value="InterPro"/>
</dbReference>
<feature type="domain" description="PHA accumulation regulator DNA-binding N-terminal" evidence="3">
    <location>
        <begin position="14"/>
        <end position="74"/>
    </location>
</feature>
<dbReference type="Pfam" id="PF05233">
    <property type="entry name" value="PHB_acc"/>
    <property type="match status" value="1"/>
</dbReference>
<name>A0A0M2RE65_9PROT</name>
<dbReference type="AlphaFoldDB" id="A0A0M2RE65"/>
<accession>A0A0M2RE65</accession>
<reference evidence="4 5" key="1">
    <citation type="submission" date="2015-03" db="EMBL/GenBank/DDBJ databases">
        <title>Genome sequence of Kiloniella sp. P1-1, isolated from the gut microflora of Pacific white shrimp, Penaeus vannamei.</title>
        <authorList>
            <person name="Shao Z."/>
            <person name="Wang L."/>
            <person name="Li X."/>
        </authorList>
    </citation>
    <scope>NUCLEOTIDE SEQUENCE [LARGE SCALE GENOMIC DNA]</scope>
    <source>
        <strain evidence="4 5">P1-1</strain>
    </source>
</reference>
<dbReference type="EMBL" id="LANI01000003">
    <property type="protein sequence ID" value="KKJ77853.1"/>
    <property type="molecule type" value="Genomic_DNA"/>
</dbReference>
<dbReference type="InterPro" id="IPR010134">
    <property type="entry name" value="PHA_reg_PhaR"/>
</dbReference>
<dbReference type="NCBIfam" id="TIGR01848">
    <property type="entry name" value="PHA_reg_PhaR"/>
    <property type="match status" value="1"/>
</dbReference>
<feature type="domain" description="PHB accumulation regulatory" evidence="2">
    <location>
        <begin position="78"/>
        <end position="117"/>
    </location>
</feature>
<dbReference type="InterPro" id="IPR007897">
    <property type="entry name" value="PHB_accumulat"/>
</dbReference>
<dbReference type="Proteomes" id="UP000034491">
    <property type="component" value="Unassembled WGS sequence"/>
</dbReference>
<dbReference type="InterPro" id="IPR012909">
    <property type="entry name" value="PHA_DNA-bd_N"/>
</dbReference>
<comment type="caution">
    <text evidence="4">The sequence shown here is derived from an EMBL/GenBank/DDBJ whole genome shotgun (WGS) entry which is preliminary data.</text>
</comment>
<dbReference type="PATRIC" id="fig|1549748.8.peg.2559"/>
<dbReference type="Pfam" id="PF07879">
    <property type="entry name" value="PHB_acc_N"/>
    <property type="match status" value="1"/>
</dbReference>
<sequence length="203" mass="23058">MATSKSGNNDEAIVIKKYANRRLYNTATSSYVTLDHLCQMVKDDVEFVVYDAKSGNDITRSVLTQIIVEEEAKGQNLLPISFLRQLISLYGDSMQWVVPKYLEHMMEGFSENQDKMRQSMQETFGGIFPFGNLDEMNKQNMALFENAMQMLSPFQHAQTSSSQRTEESDEKQSAAQADNGGFDDLKTQVEQLQKQLDALSKKK</sequence>
<evidence type="ECO:0000313" key="4">
    <source>
        <dbReference type="EMBL" id="KKJ77853.1"/>
    </source>
</evidence>
<evidence type="ECO:0000313" key="5">
    <source>
        <dbReference type="Proteomes" id="UP000034491"/>
    </source>
</evidence>
<evidence type="ECO:0000256" key="1">
    <source>
        <dbReference type="SAM" id="MobiDB-lite"/>
    </source>
</evidence>
<evidence type="ECO:0000259" key="2">
    <source>
        <dbReference type="Pfam" id="PF05233"/>
    </source>
</evidence>
<proteinExistence type="predicted"/>
<protein>
    <submittedName>
        <fullName evidence="4">Polyhydroxyalkanoate synthesis repressor</fullName>
    </submittedName>
</protein>
<feature type="region of interest" description="Disordered" evidence="1">
    <location>
        <begin position="154"/>
        <end position="186"/>
    </location>
</feature>